<dbReference type="EMBL" id="RFFG01000061">
    <property type="protein sequence ID" value="RMI39861.1"/>
    <property type="molecule type" value="Genomic_DNA"/>
</dbReference>
<evidence type="ECO:0000313" key="3">
    <source>
        <dbReference type="Proteomes" id="UP000282674"/>
    </source>
</evidence>
<reference evidence="2 3" key="1">
    <citation type="submission" date="2018-10" db="EMBL/GenBank/DDBJ databases">
        <title>Isolation from soil.</title>
        <authorList>
            <person name="Hu J."/>
        </authorList>
    </citation>
    <scope>NUCLEOTIDE SEQUENCE [LARGE SCALE GENOMIC DNA]</scope>
    <source>
        <strain evidence="2 3">NEAU-Ht49</strain>
    </source>
</reference>
<name>A0A3M2LQV1_9ACTN</name>
<gene>
    <name evidence="2" type="ORF">EBO15_28240</name>
</gene>
<comment type="caution">
    <text evidence="2">The sequence shown here is derived from an EMBL/GenBank/DDBJ whole genome shotgun (WGS) entry which is preliminary data.</text>
</comment>
<sequence length="148" mass="16968">MNATATPYQPRYSFNPRPLSVEERLGQLAEQFPGVVIWWGRATREWWALIGDQGYEAQTLDDLLVKVRAALAEFQFRAPAASVPQRPQTSAAGPAPRPQPPRSTYRPAEPPRFPPRYADQFTNRRPSRGRRLLEGVRRFLIAEEPEVW</sequence>
<dbReference type="OrthoDB" id="3472223at2"/>
<accession>A0A3M2LQV1</accession>
<dbReference type="AlphaFoldDB" id="A0A3M2LQV1"/>
<feature type="region of interest" description="Disordered" evidence="1">
    <location>
        <begin position="80"/>
        <end position="126"/>
    </location>
</feature>
<dbReference type="RefSeq" id="WP_122197492.1">
    <property type="nucleotide sequence ID" value="NZ_JBHSKC010000034.1"/>
</dbReference>
<evidence type="ECO:0000256" key="1">
    <source>
        <dbReference type="SAM" id="MobiDB-lite"/>
    </source>
</evidence>
<protein>
    <submittedName>
        <fullName evidence="2">Uncharacterized protein</fullName>
    </submittedName>
</protein>
<evidence type="ECO:0000313" key="2">
    <source>
        <dbReference type="EMBL" id="RMI39861.1"/>
    </source>
</evidence>
<dbReference type="Proteomes" id="UP000282674">
    <property type="component" value="Unassembled WGS sequence"/>
</dbReference>
<keyword evidence="3" id="KW-1185">Reference proteome</keyword>
<proteinExistence type="predicted"/>
<organism evidence="2 3">
    <name type="scientific">Actinomadura harenae</name>
    <dbReference type="NCBI Taxonomy" id="2483351"/>
    <lineage>
        <taxon>Bacteria</taxon>
        <taxon>Bacillati</taxon>
        <taxon>Actinomycetota</taxon>
        <taxon>Actinomycetes</taxon>
        <taxon>Streptosporangiales</taxon>
        <taxon>Thermomonosporaceae</taxon>
        <taxon>Actinomadura</taxon>
    </lineage>
</organism>